<dbReference type="GO" id="GO:0046654">
    <property type="term" value="P:tetrahydrofolate biosynthetic process"/>
    <property type="evidence" value="ECO:0007669"/>
    <property type="project" value="UniProtKB-UniPathway"/>
</dbReference>
<evidence type="ECO:0000256" key="9">
    <source>
        <dbReference type="RuleBase" id="RU361205"/>
    </source>
</evidence>
<dbReference type="InterPro" id="IPR006390">
    <property type="entry name" value="DHP_synth_dom"/>
</dbReference>
<evidence type="ECO:0000256" key="1">
    <source>
        <dbReference type="ARBA" id="ARBA00000012"/>
    </source>
</evidence>
<evidence type="ECO:0000256" key="6">
    <source>
        <dbReference type="ARBA" id="ARBA00022723"/>
    </source>
</evidence>
<comment type="similarity">
    <text evidence="9">Belongs to the DHPS family.</text>
</comment>
<dbReference type="GO" id="GO:0046872">
    <property type="term" value="F:metal ion binding"/>
    <property type="evidence" value="ECO:0007669"/>
    <property type="project" value="UniProtKB-KW"/>
</dbReference>
<keyword evidence="7 9" id="KW-0460">Magnesium</keyword>
<sequence length="296" mass="31472">MTTTASIESGDPFAERQWRLAHGRALVLGPRAVIMGILNVTPDSFSDGGRHANVDQAVEHALKMVSEGAAIIDIGGESTRPGAEPVNTSAEQDRVLPVIEALSAQSDVLISIDSRRAETARLAIRAGAHIINDVEGLQHDLRMVDAVSVSGAGLVAMHTGRDRERLADPLADQRFFLNKAIRLAAEAGVGKDRLVLDPGFGFAKTPVDNLALMARFDELHALGHPLLVGTSRKRFLGQITGRAANERDMATVASSVILRQAGAAIVRVHHVAAHADALDVCDAMRQPSLFDLSGEA</sequence>
<feature type="domain" description="Pterin-binding" evidence="10">
    <location>
        <begin position="32"/>
        <end position="279"/>
    </location>
</feature>
<dbReference type="Gene3D" id="3.20.20.20">
    <property type="entry name" value="Dihydropteroate synthase-like"/>
    <property type="match status" value="1"/>
</dbReference>
<dbReference type="EC" id="2.5.1.15" evidence="4 9"/>
<evidence type="ECO:0000256" key="7">
    <source>
        <dbReference type="ARBA" id="ARBA00022842"/>
    </source>
</evidence>
<dbReference type="GO" id="GO:0046656">
    <property type="term" value="P:folic acid biosynthetic process"/>
    <property type="evidence" value="ECO:0007669"/>
    <property type="project" value="UniProtKB-KW"/>
</dbReference>
<comment type="function">
    <text evidence="9">Catalyzes the condensation of para-aminobenzoate (pABA) with 6-hydroxymethyl-7,8-dihydropterin diphosphate (DHPt-PP) to form 7,8-dihydropteroate (H2Pte), the immediate precursor of folate derivatives.</text>
</comment>
<name>A0A231UVD8_9HYPH</name>
<evidence type="ECO:0000256" key="3">
    <source>
        <dbReference type="ARBA" id="ARBA00004763"/>
    </source>
</evidence>
<comment type="caution">
    <text evidence="11">The sequence shown here is derived from an EMBL/GenBank/DDBJ whole genome shotgun (WGS) entry which is preliminary data.</text>
</comment>
<keyword evidence="5 9" id="KW-0808">Transferase</keyword>
<keyword evidence="8 9" id="KW-0289">Folate biosynthesis</keyword>
<dbReference type="PROSITE" id="PS50972">
    <property type="entry name" value="PTERIN_BINDING"/>
    <property type="match status" value="1"/>
</dbReference>
<evidence type="ECO:0000313" key="11">
    <source>
        <dbReference type="EMBL" id="OXS99255.1"/>
    </source>
</evidence>
<dbReference type="InterPro" id="IPR000489">
    <property type="entry name" value="Pterin-binding_dom"/>
</dbReference>
<dbReference type="PROSITE" id="PS00793">
    <property type="entry name" value="DHPS_2"/>
    <property type="match status" value="1"/>
</dbReference>
<evidence type="ECO:0000256" key="4">
    <source>
        <dbReference type="ARBA" id="ARBA00012458"/>
    </source>
</evidence>
<dbReference type="AlphaFoldDB" id="A0A231UVD8"/>
<evidence type="ECO:0000313" key="12">
    <source>
        <dbReference type="Proteomes" id="UP000215405"/>
    </source>
</evidence>
<evidence type="ECO:0000256" key="2">
    <source>
        <dbReference type="ARBA" id="ARBA00001946"/>
    </source>
</evidence>
<dbReference type="PANTHER" id="PTHR20941:SF1">
    <property type="entry name" value="FOLIC ACID SYNTHESIS PROTEIN FOL1"/>
    <property type="match status" value="1"/>
</dbReference>
<dbReference type="RefSeq" id="WP_094078036.1">
    <property type="nucleotide sequence ID" value="NZ_NBYO01000003.1"/>
</dbReference>
<dbReference type="InterPro" id="IPR011005">
    <property type="entry name" value="Dihydropteroate_synth-like_sf"/>
</dbReference>
<evidence type="ECO:0000256" key="8">
    <source>
        <dbReference type="ARBA" id="ARBA00022909"/>
    </source>
</evidence>
<protein>
    <recommendedName>
        <fullName evidence="4 9">Dihydropteroate synthase</fullName>
        <shortName evidence="9">DHPS</shortName>
        <ecNumber evidence="4 9">2.5.1.15</ecNumber>
    </recommendedName>
    <alternativeName>
        <fullName evidence="9">Dihydropteroate pyrophosphorylase</fullName>
    </alternativeName>
</protein>
<evidence type="ECO:0000259" key="10">
    <source>
        <dbReference type="PROSITE" id="PS50972"/>
    </source>
</evidence>
<comment type="cofactor">
    <cofactor evidence="2 9">
        <name>Mg(2+)</name>
        <dbReference type="ChEBI" id="CHEBI:18420"/>
    </cofactor>
</comment>
<dbReference type="SUPFAM" id="SSF51717">
    <property type="entry name" value="Dihydropteroate synthetase-like"/>
    <property type="match status" value="1"/>
</dbReference>
<proteinExistence type="inferred from homology"/>
<dbReference type="UniPathway" id="UPA00077">
    <property type="reaction ID" value="UER00156"/>
</dbReference>
<dbReference type="NCBIfam" id="TIGR01496">
    <property type="entry name" value="DHPS"/>
    <property type="match status" value="1"/>
</dbReference>
<gene>
    <name evidence="11" type="ORF">B7H23_13810</name>
</gene>
<reference evidence="12" key="1">
    <citation type="journal article" date="2017" name="Int. J. Syst. Evol. Microbiol.">
        <title>Notoacmeibacter marinus gen. nov., sp. nov., isolated from the gut of a limpet and proposal of Notoacmeibacteraceae fam. nov. in the order Rhizobiales of the class Alphaproteobacteria.</title>
        <authorList>
            <person name="Huang Z."/>
            <person name="Guo F."/>
            <person name="Lai Q."/>
        </authorList>
    </citation>
    <scope>NUCLEOTIDE SEQUENCE [LARGE SCALE GENOMIC DNA]</scope>
    <source>
        <strain evidence="12">XMTR2A4</strain>
    </source>
</reference>
<dbReference type="GO" id="GO:0005829">
    <property type="term" value="C:cytosol"/>
    <property type="evidence" value="ECO:0007669"/>
    <property type="project" value="TreeGrafter"/>
</dbReference>
<dbReference type="Pfam" id="PF00809">
    <property type="entry name" value="Pterin_bind"/>
    <property type="match status" value="1"/>
</dbReference>
<dbReference type="PANTHER" id="PTHR20941">
    <property type="entry name" value="FOLATE SYNTHESIS PROTEINS"/>
    <property type="match status" value="1"/>
</dbReference>
<keyword evidence="12" id="KW-1185">Reference proteome</keyword>
<dbReference type="InterPro" id="IPR045031">
    <property type="entry name" value="DHP_synth-like"/>
</dbReference>
<comment type="catalytic activity">
    <reaction evidence="1">
        <text>(7,8-dihydropterin-6-yl)methyl diphosphate + 4-aminobenzoate = 7,8-dihydropteroate + diphosphate</text>
        <dbReference type="Rhea" id="RHEA:19949"/>
        <dbReference type="ChEBI" id="CHEBI:17836"/>
        <dbReference type="ChEBI" id="CHEBI:17839"/>
        <dbReference type="ChEBI" id="CHEBI:33019"/>
        <dbReference type="ChEBI" id="CHEBI:72950"/>
        <dbReference type="EC" id="2.5.1.15"/>
    </reaction>
</comment>
<dbReference type="GO" id="GO:0004156">
    <property type="term" value="F:dihydropteroate synthase activity"/>
    <property type="evidence" value="ECO:0007669"/>
    <property type="project" value="UniProtKB-EC"/>
</dbReference>
<organism evidence="11 12">
    <name type="scientific">Notoacmeibacter marinus</name>
    <dbReference type="NCBI Taxonomy" id="1876515"/>
    <lineage>
        <taxon>Bacteria</taxon>
        <taxon>Pseudomonadati</taxon>
        <taxon>Pseudomonadota</taxon>
        <taxon>Alphaproteobacteria</taxon>
        <taxon>Hyphomicrobiales</taxon>
        <taxon>Notoacmeibacteraceae</taxon>
        <taxon>Notoacmeibacter</taxon>
    </lineage>
</organism>
<comment type="pathway">
    <text evidence="3 9">Cofactor biosynthesis; tetrahydrofolate biosynthesis; 7,8-dihydrofolate from 2-amino-4-hydroxy-6-hydroxymethyl-7,8-dihydropteridine diphosphate and 4-aminobenzoate: step 1/2.</text>
</comment>
<dbReference type="Proteomes" id="UP000215405">
    <property type="component" value="Unassembled WGS sequence"/>
</dbReference>
<evidence type="ECO:0000256" key="5">
    <source>
        <dbReference type="ARBA" id="ARBA00022679"/>
    </source>
</evidence>
<keyword evidence="6 9" id="KW-0479">Metal-binding</keyword>
<accession>A0A231UVD8</accession>
<dbReference type="PROSITE" id="PS00792">
    <property type="entry name" value="DHPS_1"/>
    <property type="match status" value="1"/>
</dbReference>
<dbReference type="EMBL" id="NBYO01000003">
    <property type="protein sequence ID" value="OXS99255.1"/>
    <property type="molecule type" value="Genomic_DNA"/>
</dbReference>
<dbReference type="CDD" id="cd00739">
    <property type="entry name" value="DHPS"/>
    <property type="match status" value="1"/>
</dbReference>